<accession>A0ABW0D910</accession>
<evidence type="ECO:0000313" key="2">
    <source>
        <dbReference type="Proteomes" id="UP001596156"/>
    </source>
</evidence>
<dbReference type="InterPro" id="IPR025629">
    <property type="entry name" value="DUF4287"/>
</dbReference>
<proteinExistence type="predicted"/>
<dbReference type="RefSeq" id="WP_344643921.1">
    <property type="nucleotide sequence ID" value="NZ_BAAASS010000006.1"/>
</dbReference>
<protein>
    <submittedName>
        <fullName evidence="1">DUF4287 domain-containing protein</fullName>
    </submittedName>
</protein>
<comment type="caution">
    <text evidence="1">The sequence shown here is derived from an EMBL/GenBank/DDBJ whole genome shotgun (WGS) entry which is preliminary data.</text>
</comment>
<sequence length="90" mass="9975">MSRGFSEETRRTVLARVPHCTGRGITDWLRTVAEGPAPRFEEKAGRLRHGYDPAYGHAEAIIHEHDLGRAARTLLPARVFRMPGTTKGPG</sequence>
<name>A0ABW0D910_STRFI</name>
<keyword evidence="2" id="KW-1185">Reference proteome</keyword>
<reference evidence="2" key="1">
    <citation type="journal article" date="2019" name="Int. J. Syst. Evol. Microbiol.">
        <title>The Global Catalogue of Microorganisms (GCM) 10K type strain sequencing project: providing services to taxonomists for standard genome sequencing and annotation.</title>
        <authorList>
            <consortium name="The Broad Institute Genomics Platform"/>
            <consortium name="The Broad Institute Genome Sequencing Center for Infectious Disease"/>
            <person name="Wu L."/>
            <person name="Ma J."/>
        </authorList>
    </citation>
    <scope>NUCLEOTIDE SEQUENCE [LARGE SCALE GENOMIC DNA]</scope>
    <source>
        <strain evidence="2">CCM 8479</strain>
    </source>
</reference>
<organism evidence="1 2">
    <name type="scientific">Streptomyces fimbriatus</name>
    <dbReference type="NCBI Taxonomy" id="68197"/>
    <lineage>
        <taxon>Bacteria</taxon>
        <taxon>Bacillati</taxon>
        <taxon>Actinomycetota</taxon>
        <taxon>Actinomycetes</taxon>
        <taxon>Kitasatosporales</taxon>
        <taxon>Streptomycetaceae</taxon>
        <taxon>Streptomyces</taxon>
    </lineage>
</organism>
<dbReference type="Pfam" id="PF14117">
    <property type="entry name" value="DUF4287"/>
    <property type="match status" value="1"/>
</dbReference>
<dbReference type="Proteomes" id="UP001596156">
    <property type="component" value="Unassembled WGS sequence"/>
</dbReference>
<dbReference type="EMBL" id="JBHSKL010000016">
    <property type="protein sequence ID" value="MFC5225912.1"/>
    <property type="molecule type" value="Genomic_DNA"/>
</dbReference>
<evidence type="ECO:0000313" key="1">
    <source>
        <dbReference type="EMBL" id="MFC5225912.1"/>
    </source>
</evidence>
<gene>
    <name evidence="1" type="ORF">ACFPN6_15140</name>
</gene>